<sequence length="74" mass="8656">MRVTPSSEHLLYITLFLNFRWTFTVVKRNYPFKRSKDEPFFGNVISCASEDELHKWIGAMVIGEHPEGLNPIIM</sequence>
<dbReference type="OrthoDB" id="29546at2759"/>
<name>A0A1D2ND99_ORCCI</name>
<comment type="caution">
    <text evidence="1">The sequence shown here is derived from an EMBL/GenBank/DDBJ whole genome shotgun (WGS) entry which is preliminary data.</text>
</comment>
<reference evidence="1 2" key="1">
    <citation type="journal article" date="2016" name="Genome Biol. Evol.">
        <title>Gene Family Evolution Reflects Adaptation to Soil Environmental Stressors in the Genome of the Collembolan Orchesella cincta.</title>
        <authorList>
            <person name="Faddeeva-Vakhrusheva A."/>
            <person name="Derks M.F."/>
            <person name="Anvar S.Y."/>
            <person name="Agamennone V."/>
            <person name="Suring W."/>
            <person name="Smit S."/>
            <person name="van Straalen N.M."/>
            <person name="Roelofs D."/>
        </authorList>
    </citation>
    <scope>NUCLEOTIDE SEQUENCE [LARGE SCALE GENOMIC DNA]</scope>
    <source>
        <tissue evidence="1">Mixed pool</tissue>
    </source>
</reference>
<organism evidence="1 2">
    <name type="scientific">Orchesella cincta</name>
    <name type="common">Springtail</name>
    <name type="synonym">Podura cincta</name>
    <dbReference type="NCBI Taxonomy" id="48709"/>
    <lineage>
        <taxon>Eukaryota</taxon>
        <taxon>Metazoa</taxon>
        <taxon>Ecdysozoa</taxon>
        <taxon>Arthropoda</taxon>
        <taxon>Hexapoda</taxon>
        <taxon>Collembola</taxon>
        <taxon>Entomobryomorpha</taxon>
        <taxon>Entomobryoidea</taxon>
        <taxon>Orchesellidae</taxon>
        <taxon>Orchesellinae</taxon>
        <taxon>Orchesella</taxon>
    </lineage>
</organism>
<gene>
    <name evidence="1" type="ORF">Ocin01_03439</name>
</gene>
<proteinExistence type="predicted"/>
<dbReference type="EMBL" id="LJIJ01000081">
    <property type="protein sequence ID" value="ODN03234.1"/>
    <property type="molecule type" value="Genomic_DNA"/>
</dbReference>
<protein>
    <submittedName>
        <fullName evidence="1">Uncharacterized protein</fullName>
    </submittedName>
</protein>
<keyword evidence="2" id="KW-1185">Reference proteome</keyword>
<accession>A0A1D2ND99</accession>
<evidence type="ECO:0000313" key="2">
    <source>
        <dbReference type="Proteomes" id="UP000094527"/>
    </source>
</evidence>
<dbReference type="Proteomes" id="UP000094527">
    <property type="component" value="Unassembled WGS sequence"/>
</dbReference>
<dbReference type="AlphaFoldDB" id="A0A1D2ND99"/>
<evidence type="ECO:0000313" key="1">
    <source>
        <dbReference type="EMBL" id="ODN03234.1"/>
    </source>
</evidence>